<dbReference type="Pfam" id="PF02826">
    <property type="entry name" value="2-Hacid_dh_C"/>
    <property type="match status" value="1"/>
</dbReference>
<sequence>MFTTPITAVVRPSAATAGRATSAASPGAIRDRMCVVEARIAIVVPDGPEAAADPEAERVRAALAEAVARGGGAVVPPGAANGLVWLVPARPELLGETLDAHPGIRWVQFPWAGVEKYAEAGAFRDEVTFTCAKGAYAGQVSEHALLLTLASLRNIARQARTPRWLPMPPTSLSGRTVTILGGGGIAGKLVRLLQPFGCHITVIRRRPDKLDGADDTLPPSALHATLPGTDVLVLALALTPGTRHVIGRPELELLPPHAVIVNVARGAHIDTDALVEALREDRLAAAGLDVTDPEPLPGGHPLWDDPRVLITSHCADSPEYVTRMLCERVERNVRHLRDAHPLEGVIDPTAGY</sequence>
<reference evidence="4 5" key="1">
    <citation type="submission" date="2018-06" db="EMBL/GenBank/DDBJ databases">
        <title>Sphaerisporangium craniellae sp. nov., isolated from a marine sponge in the South China Sea.</title>
        <authorList>
            <person name="Li L."/>
        </authorList>
    </citation>
    <scope>NUCLEOTIDE SEQUENCE [LARGE SCALE GENOMIC DNA]</scope>
    <source>
        <strain evidence="4 5">CCTCC AA 208026</strain>
    </source>
</reference>
<keyword evidence="1" id="KW-0560">Oxidoreductase</keyword>
<dbReference type="InterPro" id="IPR036291">
    <property type="entry name" value="NAD(P)-bd_dom_sf"/>
</dbReference>
<proteinExistence type="predicted"/>
<dbReference type="AlphaFoldDB" id="A0A367FQU3"/>
<dbReference type="PANTHER" id="PTHR10996">
    <property type="entry name" value="2-HYDROXYACID DEHYDROGENASE-RELATED"/>
    <property type="match status" value="1"/>
</dbReference>
<dbReference type="GO" id="GO:0051287">
    <property type="term" value="F:NAD binding"/>
    <property type="evidence" value="ECO:0007669"/>
    <property type="project" value="InterPro"/>
</dbReference>
<evidence type="ECO:0000313" key="5">
    <source>
        <dbReference type="Proteomes" id="UP000253094"/>
    </source>
</evidence>
<evidence type="ECO:0000259" key="3">
    <source>
        <dbReference type="Pfam" id="PF02826"/>
    </source>
</evidence>
<protein>
    <submittedName>
        <fullName evidence="4">Hydroxyacid dehydrogenase</fullName>
    </submittedName>
</protein>
<dbReference type="SUPFAM" id="SSF52283">
    <property type="entry name" value="Formate/glycerate dehydrogenase catalytic domain-like"/>
    <property type="match status" value="1"/>
</dbReference>
<dbReference type="Proteomes" id="UP000253094">
    <property type="component" value="Unassembled WGS sequence"/>
</dbReference>
<evidence type="ECO:0000256" key="2">
    <source>
        <dbReference type="ARBA" id="ARBA00023027"/>
    </source>
</evidence>
<dbReference type="GO" id="GO:0030267">
    <property type="term" value="F:glyoxylate reductase (NADPH) activity"/>
    <property type="evidence" value="ECO:0007669"/>
    <property type="project" value="TreeGrafter"/>
</dbReference>
<dbReference type="GO" id="GO:0005829">
    <property type="term" value="C:cytosol"/>
    <property type="evidence" value="ECO:0007669"/>
    <property type="project" value="TreeGrafter"/>
</dbReference>
<dbReference type="GO" id="GO:0016618">
    <property type="term" value="F:hydroxypyruvate reductase [NAD(P)H] activity"/>
    <property type="evidence" value="ECO:0007669"/>
    <property type="project" value="TreeGrafter"/>
</dbReference>
<dbReference type="InterPro" id="IPR006140">
    <property type="entry name" value="D-isomer_DH_NAD-bd"/>
</dbReference>
<comment type="caution">
    <text evidence="4">The sequence shown here is derived from an EMBL/GenBank/DDBJ whole genome shotgun (WGS) entry which is preliminary data.</text>
</comment>
<accession>A0A367FQU3</accession>
<evidence type="ECO:0000256" key="1">
    <source>
        <dbReference type="ARBA" id="ARBA00023002"/>
    </source>
</evidence>
<evidence type="ECO:0000313" key="4">
    <source>
        <dbReference type="EMBL" id="RCG32776.1"/>
    </source>
</evidence>
<organism evidence="4 5">
    <name type="scientific">Sphaerisporangium album</name>
    <dbReference type="NCBI Taxonomy" id="509200"/>
    <lineage>
        <taxon>Bacteria</taxon>
        <taxon>Bacillati</taxon>
        <taxon>Actinomycetota</taxon>
        <taxon>Actinomycetes</taxon>
        <taxon>Streptosporangiales</taxon>
        <taxon>Streptosporangiaceae</taxon>
        <taxon>Sphaerisporangium</taxon>
    </lineage>
</organism>
<dbReference type="EMBL" id="QOIL01000002">
    <property type="protein sequence ID" value="RCG32776.1"/>
    <property type="molecule type" value="Genomic_DNA"/>
</dbReference>
<dbReference type="CDD" id="cd12159">
    <property type="entry name" value="2-Hacid_dh_2"/>
    <property type="match status" value="1"/>
</dbReference>
<gene>
    <name evidence="4" type="ORF">DQ384_04705</name>
</gene>
<feature type="domain" description="D-isomer specific 2-hydroxyacid dehydrogenase NAD-binding" evidence="3">
    <location>
        <begin position="146"/>
        <end position="315"/>
    </location>
</feature>
<name>A0A367FQU3_9ACTN</name>
<keyword evidence="5" id="KW-1185">Reference proteome</keyword>
<dbReference type="InterPro" id="IPR050223">
    <property type="entry name" value="D-isomer_2-hydroxyacid_DH"/>
</dbReference>
<keyword evidence="2" id="KW-0520">NAD</keyword>
<dbReference type="SUPFAM" id="SSF51735">
    <property type="entry name" value="NAD(P)-binding Rossmann-fold domains"/>
    <property type="match status" value="1"/>
</dbReference>
<dbReference type="Gene3D" id="3.40.50.720">
    <property type="entry name" value="NAD(P)-binding Rossmann-like Domain"/>
    <property type="match status" value="2"/>
</dbReference>
<dbReference type="PANTHER" id="PTHR10996:SF178">
    <property type="entry name" value="2-HYDROXYACID DEHYDROGENASE YGL185C-RELATED"/>
    <property type="match status" value="1"/>
</dbReference>